<dbReference type="GO" id="GO:0046417">
    <property type="term" value="P:chorismate metabolic process"/>
    <property type="evidence" value="ECO:0007669"/>
    <property type="project" value="InterPro"/>
</dbReference>
<dbReference type="SUPFAM" id="SSF55120">
    <property type="entry name" value="Pseudouridine synthase"/>
    <property type="match status" value="1"/>
</dbReference>
<dbReference type="PANTHER" id="PTHR13767:SF2">
    <property type="entry name" value="PSEUDOURIDYLATE SYNTHASE TRUB1"/>
    <property type="match status" value="1"/>
</dbReference>
<gene>
    <name evidence="7" type="ORF">ZEAMMB73_Zm00001d022098</name>
</gene>
<feature type="compositionally biased region" description="Basic and acidic residues" evidence="5">
    <location>
        <begin position="59"/>
        <end position="73"/>
    </location>
</feature>
<dbReference type="STRING" id="4577.A0A1D6IJ68"/>
<evidence type="ECO:0000256" key="3">
    <source>
        <dbReference type="ARBA" id="ARBA00022694"/>
    </source>
</evidence>
<dbReference type="GO" id="GO:0003723">
    <property type="term" value="F:RNA binding"/>
    <property type="evidence" value="ECO:0007669"/>
    <property type="project" value="InterPro"/>
</dbReference>
<dbReference type="InParanoid" id="A0A1D6IJ68"/>
<evidence type="ECO:0000256" key="1">
    <source>
        <dbReference type="ARBA" id="ARBA00008999"/>
    </source>
</evidence>
<proteinExistence type="inferred from homology"/>
<reference evidence="7" key="1">
    <citation type="submission" date="2015-12" db="EMBL/GenBank/DDBJ databases">
        <title>Update maize B73 reference genome by single molecule sequencing technologies.</title>
        <authorList>
            <consortium name="Maize Genome Sequencing Project"/>
            <person name="Ware D."/>
        </authorList>
    </citation>
    <scope>NUCLEOTIDE SEQUENCE [LARGE SCALE GENOMIC DNA]</scope>
    <source>
        <tissue evidence="7">Seedling</tissue>
    </source>
</reference>
<feature type="region of interest" description="Disordered" evidence="5">
    <location>
        <begin position="59"/>
        <end position="94"/>
    </location>
</feature>
<evidence type="ECO:0000256" key="2">
    <source>
        <dbReference type="ARBA" id="ARBA00012787"/>
    </source>
</evidence>
<accession>A0A1D6IJ68</accession>
<sequence>MARADPVSFRQHRAINGVSFRHQQKVPRILGKQERGRGGQGHNREAKLIQSGPFCRPHLDDFTVPPPHRDHGEGAGWLALGPPKPAARRDKPTGSGSAYLMTMSGRSVPNCTIWMGGADVGQWMSDWYLWGDCKGSSKVLDATIFAFWVTIYVDIEPKRIRLKSSTYTSNTMIDNVIYFYLMYHWKVHFMKCERLSQQLDVSQVGHAGTLDPMATGLLIVCVGKATKIYYQGMVKGYSGVFRLGEATSTWDVDSPVVEEQVKKRVENKVRIFEQNATDSECKVNPKLLSKLYDQWVMPQTKDVCLD</sequence>
<organism evidence="7">
    <name type="scientific">Zea mays</name>
    <name type="common">Maize</name>
    <dbReference type="NCBI Taxonomy" id="4577"/>
    <lineage>
        <taxon>Eukaryota</taxon>
        <taxon>Viridiplantae</taxon>
        <taxon>Streptophyta</taxon>
        <taxon>Embryophyta</taxon>
        <taxon>Tracheophyta</taxon>
        <taxon>Spermatophyta</taxon>
        <taxon>Magnoliopsida</taxon>
        <taxon>Liliopsida</taxon>
        <taxon>Poales</taxon>
        <taxon>Poaceae</taxon>
        <taxon>PACMAD clade</taxon>
        <taxon>Panicoideae</taxon>
        <taxon>Andropogonodae</taxon>
        <taxon>Andropogoneae</taxon>
        <taxon>Tripsacinae</taxon>
        <taxon>Zea</taxon>
    </lineage>
</organism>
<dbReference type="Pfam" id="PF01509">
    <property type="entry name" value="TruB_N"/>
    <property type="match status" value="1"/>
</dbReference>
<dbReference type="AlphaFoldDB" id="A0A1D6IJ68"/>
<name>A0A1D6IJ68_MAIZE</name>
<dbReference type="GO" id="GO:0001522">
    <property type="term" value="P:pseudouridine synthesis"/>
    <property type="evidence" value="ECO:0007669"/>
    <property type="project" value="InterPro"/>
</dbReference>
<protein>
    <recommendedName>
        <fullName evidence="2">tRNA pseudouridine(55) synthase</fullName>
        <ecNumber evidence="2">5.4.99.25</ecNumber>
    </recommendedName>
</protein>
<dbReference type="GO" id="GO:0160148">
    <property type="term" value="F:tRNA pseudouridine(55) synthase activity"/>
    <property type="evidence" value="ECO:0007669"/>
    <property type="project" value="UniProtKB-EC"/>
</dbReference>
<feature type="domain" description="Pseudouridine synthase II N-terminal" evidence="6">
    <location>
        <begin position="199"/>
        <end position="270"/>
    </location>
</feature>
<dbReference type="EMBL" id="CM007650">
    <property type="protein sequence ID" value="ONM59502.1"/>
    <property type="molecule type" value="Genomic_DNA"/>
</dbReference>
<keyword evidence="4" id="KW-0413">Isomerase</keyword>
<dbReference type="InterPro" id="IPR020103">
    <property type="entry name" value="PsdUridine_synth_cat_dom_sf"/>
</dbReference>
<dbReference type="ExpressionAtlas" id="A0A1D6IJ68">
    <property type="expression patterns" value="baseline and differential"/>
</dbReference>
<evidence type="ECO:0000256" key="5">
    <source>
        <dbReference type="SAM" id="MobiDB-lite"/>
    </source>
</evidence>
<dbReference type="InterPro" id="IPR036263">
    <property type="entry name" value="Chorismate_II_sf"/>
</dbReference>
<keyword evidence="3" id="KW-0819">tRNA processing</keyword>
<dbReference type="InterPro" id="IPR002501">
    <property type="entry name" value="PsdUridine_synth_N"/>
</dbReference>
<dbReference type="SUPFAM" id="SSF48600">
    <property type="entry name" value="Chorismate mutase II"/>
    <property type="match status" value="1"/>
</dbReference>
<evidence type="ECO:0000259" key="6">
    <source>
        <dbReference type="Pfam" id="PF01509"/>
    </source>
</evidence>
<dbReference type="SMR" id="A0A1D6IJ68"/>
<comment type="similarity">
    <text evidence="1">Belongs to the pseudouridine synthase TruB family.</text>
</comment>
<dbReference type="GO" id="GO:0008033">
    <property type="term" value="P:tRNA processing"/>
    <property type="evidence" value="ECO:0007669"/>
    <property type="project" value="UniProtKB-KW"/>
</dbReference>
<evidence type="ECO:0000313" key="7">
    <source>
        <dbReference type="EMBL" id="ONM59502.1"/>
    </source>
</evidence>
<dbReference type="FunFam" id="3.30.2350.10:FF:000062">
    <property type="entry name" value="Uncharacterized protein"/>
    <property type="match status" value="1"/>
</dbReference>
<evidence type="ECO:0000256" key="4">
    <source>
        <dbReference type="ARBA" id="ARBA00023235"/>
    </source>
</evidence>
<dbReference type="InterPro" id="IPR014780">
    <property type="entry name" value="tRNA_psdUridine_synth_TruB"/>
</dbReference>
<dbReference type="PaxDb" id="4577-GRMZM2G384516_P01"/>
<dbReference type="EC" id="5.4.99.25" evidence="2"/>
<dbReference type="PANTHER" id="PTHR13767">
    <property type="entry name" value="TRNA-PSEUDOURIDINE SYNTHASE"/>
    <property type="match status" value="1"/>
</dbReference>
<dbReference type="Gene3D" id="3.30.2350.10">
    <property type="entry name" value="Pseudouridine synthase"/>
    <property type="match status" value="1"/>
</dbReference>
<dbReference type="eggNOG" id="KOG2529">
    <property type="taxonomic scope" value="Eukaryota"/>
</dbReference>